<feature type="transmembrane region" description="Helical" evidence="8">
    <location>
        <begin position="370"/>
        <end position="389"/>
    </location>
</feature>
<feature type="transmembrane region" description="Helical" evidence="8">
    <location>
        <begin position="449"/>
        <end position="468"/>
    </location>
</feature>
<keyword evidence="2" id="KW-0808">Transferase</keyword>
<evidence type="ECO:0000256" key="2">
    <source>
        <dbReference type="ARBA" id="ARBA00022679"/>
    </source>
</evidence>
<dbReference type="PANTHER" id="PTHR13906:SF4">
    <property type="entry name" value="LYSOPHOSPHOLIPID ACYLTRANSFERASE 6"/>
    <property type="match status" value="1"/>
</dbReference>
<dbReference type="Pfam" id="PF03062">
    <property type="entry name" value="MBOAT"/>
    <property type="match status" value="1"/>
</dbReference>
<keyword evidence="6" id="KW-0012">Acyltransferase</keyword>
<evidence type="ECO:0000313" key="9">
    <source>
        <dbReference type="EMBL" id="SZF04303.1"/>
    </source>
</evidence>
<sequence length="534" mass="60470">MLPYIDSTFQYASNILGATPDEIKLITTFFLSFPLAGLLRCIPHDKPHWKNLFNISVSLFYLVGLFELWTGLRTLFISSTFAYVAAKHLKRSSMPWIVLAFVMGHMSINHITRQLINDPGLVDITGAQMILVIKLSSFAWNVADGRTAEKNLSSAQREKAIRQLPGILDFTGYVLFFPSLHAGPAFDYMDYKRWLENTVINGPNDKDNSAKTGQKKNKPPQSLVPALRKGTSGIIWILLFMKLSAVYYPDFYLGDEYLALGFLRRVWNLHMLIFTSRLKYYGVWALSEGACILAGYGYDGIDPITKKASWNRLRHVDPIGVETAQNTRAYLGSWNINTSNWLRNYIYLRVTPPGKKPGFWASMATFATSALWHGFYPGYYFTFILASFVQTAAKKCRRYFRPFFLDPQTSKPTVLKPYYDILSFVVTQATFSFVTAPFVFLTLNSSLKVWSGLYFYGVIGTALSILLFESPATEFLERKLAIRAGTKKPIISRTKSSEIASEPVIGIPAIQEKKVKDLLQNMKTDVTNSENTKI</sequence>
<feature type="transmembrane region" description="Helical" evidence="8">
    <location>
        <begin position="421"/>
        <end position="443"/>
    </location>
</feature>
<proteinExistence type="predicted"/>
<evidence type="ECO:0000256" key="5">
    <source>
        <dbReference type="ARBA" id="ARBA00023136"/>
    </source>
</evidence>
<dbReference type="GO" id="GO:0005783">
    <property type="term" value="C:endoplasmic reticulum"/>
    <property type="evidence" value="ECO:0007669"/>
    <property type="project" value="TreeGrafter"/>
</dbReference>
<reference evidence="9 10" key="1">
    <citation type="submission" date="2017-11" db="EMBL/GenBank/DDBJ databases">
        <authorList>
            <person name="Kracher B."/>
        </authorList>
    </citation>
    <scope>NUCLEOTIDE SEQUENCE [LARGE SCALE GENOMIC DNA]</scope>
    <source>
        <strain evidence="9 10">RACE1</strain>
    </source>
</reference>
<evidence type="ECO:0000256" key="1">
    <source>
        <dbReference type="ARBA" id="ARBA00004141"/>
    </source>
</evidence>
<keyword evidence="5 8" id="KW-0472">Membrane</keyword>
<evidence type="ECO:0000313" key="10">
    <source>
        <dbReference type="Proteomes" id="UP000275772"/>
    </source>
</evidence>
<evidence type="ECO:0000256" key="4">
    <source>
        <dbReference type="ARBA" id="ARBA00022989"/>
    </source>
</evidence>
<dbReference type="InterPro" id="IPR049941">
    <property type="entry name" value="LPLAT_7/PORCN-like"/>
</dbReference>
<evidence type="ECO:0008006" key="11">
    <source>
        <dbReference type="Google" id="ProtNLM"/>
    </source>
</evidence>
<feature type="region of interest" description="Disordered" evidence="7">
    <location>
        <begin position="202"/>
        <end position="223"/>
    </location>
</feature>
<evidence type="ECO:0000256" key="6">
    <source>
        <dbReference type="ARBA" id="ARBA00023315"/>
    </source>
</evidence>
<dbReference type="GO" id="GO:0016020">
    <property type="term" value="C:membrane"/>
    <property type="evidence" value="ECO:0007669"/>
    <property type="project" value="UniProtKB-SubCell"/>
</dbReference>
<dbReference type="GO" id="GO:0003841">
    <property type="term" value="F:1-acylglycerol-3-phosphate O-acyltransferase activity"/>
    <property type="evidence" value="ECO:0007669"/>
    <property type="project" value="TreeGrafter"/>
</dbReference>
<dbReference type="Proteomes" id="UP000275772">
    <property type="component" value="Unassembled WGS sequence"/>
</dbReference>
<dbReference type="GO" id="GO:0047184">
    <property type="term" value="F:1-acylglycerophosphocholine O-acyltransferase activity"/>
    <property type="evidence" value="ECO:0007669"/>
    <property type="project" value="TreeGrafter"/>
</dbReference>
<dbReference type="InterPro" id="IPR004299">
    <property type="entry name" value="MBOAT_fam"/>
</dbReference>
<name>A0A383UVC9_BLUHO</name>
<dbReference type="AlphaFoldDB" id="A0A383UVC9"/>
<dbReference type="GO" id="GO:0030258">
    <property type="term" value="P:lipid modification"/>
    <property type="evidence" value="ECO:0007669"/>
    <property type="project" value="TreeGrafter"/>
</dbReference>
<comment type="subcellular location">
    <subcellularLocation>
        <location evidence="1">Membrane</location>
        <topology evidence="1">Multi-pass membrane protein</topology>
    </subcellularLocation>
</comment>
<gene>
    <name evidence="9" type="ORF">BLGHR1_15099</name>
</gene>
<organism evidence="9 10">
    <name type="scientific">Blumeria hordei</name>
    <name type="common">Barley powdery mildew</name>
    <name type="synonym">Blumeria graminis f. sp. hordei</name>
    <dbReference type="NCBI Taxonomy" id="2867405"/>
    <lineage>
        <taxon>Eukaryota</taxon>
        <taxon>Fungi</taxon>
        <taxon>Dikarya</taxon>
        <taxon>Ascomycota</taxon>
        <taxon>Pezizomycotina</taxon>
        <taxon>Leotiomycetes</taxon>
        <taxon>Erysiphales</taxon>
        <taxon>Erysiphaceae</taxon>
        <taxon>Blumeria</taxon>
    </lineage>
</organism>
<keyword evidence="3 8" id="KW-0812">Transmembrane</keyword>
<protein>
    <recommendedName>
        <fullName evidence="11">Lysophospholipid acyltransferase</fullName>
    </recommendedName>
</protein>
<dbReference type="PANTHER" id="PTHR13906">
    <property type="entry name" value="PORCUPINE"/>
    <property type="match status" value="1"/>
</dbReference>
<accession>A0A383UVC9</accession>
<evidence type="ECO:0000256" key="8">
    <source>
        <dbReference type="SAM" id="Phobius"/>
    </source>
</evidence>
<evidence type="ECO:0000256" key="3">
    <source>
        <dbReference type="ARBA" id="ARBA00022692"/>
    </source>
</evidence>
<dbReference type="VEuPathDB" id="FungiDB:BLGHR1_15099"/>
<evidence type="ECO:0000256" key="7">
    <source>
        <dbReference type="SAM" id="MobiDB-lite"/>
    </source>
</evidence>
<dbReference type="EMBL" id="UNSH01000064">
    <property type="protein sequence ID" value="SZF04303.1"/>
    <property type="molecule type" value="Genomic_DNA"/>
</dbReference>
<dbReference type="GO" id="GO:0046474">
    <property type="term" value="P:glycerophospholipid biosynthetic process"/>
    <property type="evidence" value="ECO:0007669"/>
    <property type="project" value="TreeGrafter"/>
</dbReference>
<feature type="transmembrane region" description="Helical" evidence="8">
    <location>
        <begin position="96"/>
        <end position="112"/>
    </location>
</feature>
<keyword evidence="4 8" id="KW-1133">Transmembrane helix</keyword>
<feature type="transmembrane region" description="Helical" evidence="8">
    <location>
        <begin position="59"/>
        <end position="84"/>
    </location>
</feature>